<keyword evidence="2" id="KW-1185">Reference proteome</keyword>
<accession>A0ABY4PQ80</accession>
<name>A0ABY4PQ80_9ACTN</name>
<organism evidence="1 2">
    <name type="scientific">Streptomyces durmitorensis</name>
    <dbReference type="NCBI Taxonomy" id="319947"/>
    <lineage>
        <taxon>Bacteria</taxon>
        <taxon>Bacillati</taxon>
        <taxon>Actinomycetota</taxon>
        <taxon>Actinomycetes</taxon>
        <taxon>Kitasatosporales</taxon>
        <taxon>Streptomycetaceae</taxon>
        <taxon>Streptomyces</taxon>
    </lineage>
</organism>
<dbReference type="RefSeq" id="WP_249586535.1">
    <property type="nucleotide sequence ID" value="NZ_BAAAQL010000008.1"/>
</dbReference>
<dbReference type="Proteomes" id="UP000829992">
    <property type="component" value="Chromosome"/>
</dbReference>
<protein>
    <submittedName>
        <fullName evidence="1">Uncharacterized protein</fullName>
    </submittedName>
</protein>
<proteinExistence type="predicted"/>
<gene>
    <name evidence="1" type="ORF">M4V62_08015</name>
</gene>
<dbReference type="EMBL" id="CP097289">
    <property type="protein sequence ID" value="UQT55044.1"/>
    <property type="molecule type" value="Genomic_DNA"/>
</dbReference>
<evidence type="ECO:0000313" key="2">
    <source>
        <dbReference type="Proteomes" id="UP000829992"/>
    </source>
</evidence>
<sequence length="174" mass="19519">MEGFFDGLDQAVRERNWHAALVLALTLPDICVKASDPDRKTSRSRYAAWFEEYVAPAYTLYVGTPSDGEEVKFLSGKDCYALRCALLHEGSDNTTAHEVREALDGFHFCTPGERGISVHMNKSDRALNLMVDTFAQDVLAGARTWWETLPFEEQNAARTRQIALHSTDGDIQFS</sequence>
<reference evidence="1 2" key="1">
    <citation type="submission" date="2022-05" db="EMBL/GenBank/DDBJ databases">
        <authorList>
            <person name="Zhou X."/>
            <person name="Li K."/>
            <person name="Man Y."/>
        </authorList>
    </citation>
    <scope>NUCLEOTIDE SEQUENCE [LARGE SCALE GENOMIC DNA]</scope>
    <source>
        <strain evidence="1 2">MS405</strain>
    </source>
</reference>
<evidence type="ECO:0000313" key="1">
    <source>
        <dbReference type="EMBL" id="UQT55044.1"/>
    </source>
</evidence>